<keyword evidence="2" id="KW-0346">Stress response</keyword>
<evidence type="ECO:0000256" key="4">
    <source>
        <dbReference type="ARBA" id="ARBA00038493"/>
    </source>
</evidence>
<sequence length="228" mass="23949">MPSVLFVFTSADKTLSGKQTGWYLPEAAHPYYVLSPHASIDFASPNGPNPPIDEGSVELFAKDAGSVQFLGDETVKGKFASAKKLSEVDVKAYDAVFYVGGHGPVLDLASDPVNAKLVSEFWIAGKIVSAVCHGPAALVGGVDASGQSIFAGRNATGFSNQEEITIDKVKEIPFLLEDRIIELAGKYTKADAPWAPKVVVDGQLITGQNPASAEPIGHAILKALQAGI</sequence>
<feature type="domain" description="DJ-1/PfpI" evidence="6">
    <location>
        <begin position="78"/>
        <end position="222"/>
    </location>
</feature>
<dbReference type="OMA" id="GEKTGFW"/>
<dbReference type="InterPro" id="IPR050325">
    <property type="entry name" value="Prot/Nucl_acid_deglycase"/>
</dbReference>
<dbReference type="Pfam" id="PF01965">
    <property type="entry name" value="DJ-1_PfpI"/>
    <property type="match status" value="1"/>
</dbReference>
<dbReference type="GO" id="GO:0005737">
    <property type="term" value="C:cytoplasm"/>
    <property type="evidence" value="ECO:0007669"/>
    <property type="project" value="TreeGrafter"/>
</dbReference>
<dbReference type="EC" id="4.2.1.130" evidence="1"/>
<dbReference type="GO" id="GO:0019243">
    <property type="term" value="P:methylglyoxal catabolic process to D-lactate via S-lactoyl-glutathione"/>
    <property type="evidence" value="ECO:0007669"/>
    <property type="project" value="TreeGrafter"/>
</dbReference>
<reference evidence="8" key="1">
    <citation type="submission" date="2014-04" db="EMBL/GenBank/DDBJ databases">
        <title>Evolutionary Origins and Diversification of the Mycorrhizal Mutualists.</title>
        <authorList>
            <consortium name="DOE Joint Genome Institute"/>
            <consortium name="Mycorrhizal Genomics Consortium"/>
            <person name="Kohler A."/>
            <person name="Kuo A."/>
            <person name="Nagy L.G."/>
            <person name="Floudas D."/>
            <person name="Copeland A."/>
            <person name="Barry K.W."/>
            <person name="Cichocki N."/>
            <person name="Veneault-Fourrey C."/>
            <person name="LaButti K."/>
            <person name="Lindquist E.A."/>
            <person name="Lipzen A."/>
            <person name="Lundell T."/>
            <person name="Morin E."/>
            <person name="Murat C."/>
            <person name="Riley R."/>
            <person name="Ohm R."/>
            <person name="Sun H."/>
            <person name="Tunlid A."/>
            <person name="Henrissat B."/>
            <person name="Grigoriev I.V."/>
            <person name="Hibbett D.S."/>
            <person name="Martin F."/>
        </authorList>
    </citation>
    <scope>NUCLEOTIDE SEQUENCE [LARGE SCALE GENOMIC DNA]</scope>
    <source>
        <strain evidence="8">FD-334 SS-4</strain>
    </source>
</reference>
<proteinExistence type="inferred from homology"/>
<dbReference type="OrthoDB" id="543156at2759"/>
<dbReference type="InterPro" id="IPR029062">
    <property type="entry name" value="Class_I_gatase-like"/>
</dbReference>
<organism evidence="7 8">
    <name type="scientific">Hypholoma sublateritium (strain FD-334 SS-4)</name>
    <dbReference type="NCBI Taxonomy" id="945553"/>
    <lineage>
        <taxon>Eukaryota</taxon>
        <taxon>Fungi</taxon>
        <taxon>Dikarya</taxon>
        <taxon>Basidiomycota</taxon>
        <taxon>Agaricomycotina</taxon>
        <taxon>Agaricomycetes</taxon>
        <taxon>Agaricomycetidae</taxon>
        <taxon>Agaricales</taxon>
        <taxon>Agaricineae</taxon>
        <taxon>Strophariaceae</taxon>
        <taxon>Hypholoma</taxon>
    </lineage>
</organism>
<evidence type="ECO:0000313" key="7">
    <source>
        <dbReference type="EMBL" id="KJA30023.1"/>
    </source>
</evidence>
<comment type="similarity">
    <text evidence="4">Belongs to the peptidase C56 family. HSP31-like subfamily.</text>
</comment>
<keyword evidence="3" id="KW-0456">Lyase</keyword>
<evidence type="ECO:0000256" key="3">
    <source>
        <dbReference type="ARBA" id="ARBA00023239"/>
    </source>
</evidence>
<dbReference type="AlphaFoldDB" id="A0A0D2N0U5"/>
<dbReference type="STRING" id="945553.A0A0D2N0U5"/>
<dbReference type="PANTHER" id="PTHR48094">
    <property type="entry name" value="PROTEIN/NUCLEIC ACID DEGLYCASE DJ-1-RELATED"/>
    <property type="match status" value="1"/>
</dbReference>
<dbReference type="EMBL" id="KN817518">
    <property type="protein sequence ID" value="KJA30023.1"/>
    <property type="molecule type" value="Genomic_DNA"/>
</dbReference>
<gene>
    <name evidence="7" type="ORF">HYPSUDRAFT_32062</name>
</gene>
<dbReference type="Proteomes" id="UP000054270">
    <property type="component" value="Unassembled WGS sequence"/>
</dbReference>
<dbReference type="PANTHER" id="PTHR48094:SF11">
    <property type="entry name" value="GLUTATHIONE-INDEPENDENT GLYOXALASE HSP31-RELATED"/>
    <property type="match status" value="1"/>
</dbReference>
<accession>A0A0D2N0U5</accession>
<dbReference type="CDD" id="cd03141">
    <property type="entry name" value="GATase1_Hsp31_like"/>
    <property type="match status" value="1"/>
</dbReference>
<evidence type="ECO:0000256" key="2">
    <source>
        <dbReference type="ARBA" id="ARBA00023016"/>
    </source>
</evidence>
<protein>
    <recommendedName>
        <fullName evidence="1">D-lactate dehydratase</fullName>
        <ecNumber evidence="1">4.2.1.130</ecNumber>
    </recommendedName>
</protein>
<dbReference type="Gene3D" id="3.40.50.880">
    <property type="match status" value="1"/>
</dbReference>
<name>A0A0D2N0U5_HYPSF</name>
<dbReference type="GO" id="GO:0019172">
    <property type="term" value="F:glyoxalase III activity"/>
    <property type="evidence" value="ECO:0007669"/>
    <property type="project" value="UniProtKB-EC"/>
</dbReference>
<evidence type="ECO:0000313" key="8">
    <source>
        <dbReference type="Proteomes" id="UP000054270"/>
    </source>
</evidence>
<evidence type="ECO:0000256" key="5">
    <source>
        <dbReference type="ARBA" id="ARBA00048082"/>
    </source>
</evidence>
<evidence type="ECO:0000259" key="6">
    <source>
        <dbReference type="Pfam" id="PF01965"/>
    </source>
</evidence>
<comment type="catalytic activity">
    <reaction evidence="5">
        <text>methylglyoxal + H2O = (R)-lactate + H(+)</text>
        <dbReference type="Rhea" id="RHEA:27754"/>
        <dbReference type="ChEBI" id="CHEBI:15377"/>
        <dbReference type="ChEBI" id="CHEBI:15378"/>
        <dbReference type="ChEBI" id="CHEBI:16004"/>
        <dbReference type="ChEBI" id="CHEBI:17158"/>
        <dbReference type="EC" id="4.2.1.130"/>
    </reaction>
</comment>
<evidence type="ECO:0000256" key="1">
    <source>
        <dbReference type="ARBA" id="ARBA00013134"/>
    </source>
</evidence>
<dbReference type="InterPro" id="IPR002818">
    <property type="entry name" value="DJ-1/PfpI"/>
</dbReference>
<keyword evidence="8" id="KW-1185">Reference proteome</keyword>
<dbReference type="SUPFAM" id="SSF52317">
    <property type="entry name" value="Class I glutamine amidotransferase-like"/>
    <property type="match status" value="1"/>
</dbReference>